<dbReference type="PANTHER" id="PTHR15959:SF0">
    <property type="entry name" value="SYNTAXIN-18"/>
    <property type="match status" value="1"/>
</dbReference>
<comment type="caution">
    <text evidence="12">The sequence shown here is derived from an EMBL/GenBank/DDBJ whole genome shotgun (WGS) entry which is preliminary data.</text>
</comment>
<keyword evidence="13" id="KW-1185">Reference proteome</keyword>
<evidence type="ECO:0000313" key="13">
    <source>
        <dbReference type="Proteomes" id="UP000217199"/>
    </source>
</evidence>
<evidence type="ECO:0000256" key="2">
    <source>
        <dbReference type="ARBA" id="ARBA00009063"/>
    </source>
</evidence>
<accession>A0A286UN37</accession>
<feature type="region of interest" description="Disordered" evidence="9">
    <location>
        <begin position="189"/>
        <end position="210"/>
    </location>
</feature>
<dbReference type="EMBL" id="NBII01000003">
    <property type="protein sequence ID" value="PAV20980.1"/>
    <property type="molecule type" value="Genomic_DNA"/>
</dbReference>
<dbReference type="Pfam" id="PF10496">
    <property type="entry name" value="Syntaxin-18_N"/>
    <property type="match status" value="1"/>
</dbReference>
<gene>
    <name evidence="12" type="ORF">PNOK_0360700</name>
</gene>
<feature type="domain" description="T-SNARE coiled-coil homology" evidence="11">
    <location>
        <begin position="303"/>
        <end position="365"/>
    </location>
</feature>
<dbReference type="PROSITE" id="PS50192">
    <property type="entry name" value="T_SNARE"/>
    <property type="match status" value="1"/>
</dbReference>
<evidence type="ECO:0000256" key="1">
    <source>
        <dbReference type="ARBA" id="ARBA00004211"/>
    </source>
</evidence>
<dbReference type="Proteomes" id="UP000217199">
    <property type="component" value="Unassembled WGS sequence"/>
</dbReference>
<proteinExistence type="inferred from homology"/>
<evidence type="ECO:0000256" key="6">
    <source>
        <dbReference type="ARBA" id="ARBA00022989"/>
    </source>
</evidence>
<evidence type="ECO:0000256" key="7">
    <source>
        <dbReference type="ARBA" id="ARBA00023054"/>
    </source>
</evidence>
<feature type="region of interest" description="Disordered" evidence="9">
    <location>
        <begin position="253"/>
        <end position="282"/>
    </location>
</feature>
<organism evidence="12 13">
    <name type="scientific">Pyrrhoderma noxium</name>
    <dbReference type="NCBI Taxonomy" id="2282107"/>
    <lineage>
        <taxon>Eukaryota</taxon>
        <taxon>Fungi</taxon>
        <taxon>Dikarya</taxon>
        <taxon>Basidiomycota</taxon>
        <taxon>Agaricomycotina</taxon>
        <taxon>Agaricomycetes</taxon>
        <taxon>Hymenochaetales</taxon>
        <taxon>Hymenochaetaceae</taxon>
        <taxon>Pyrrhoderma</taxon>
    </lineage>
</organism>
<dbReference type="InParanoid" id="A0A286UN37"/>
<dbReference type="OrthoDB" id="342981at2759"/>
<name>A0A286UN37_9AGAM</name>
<dbReference type="GO" id="GO:0006890">
    <property type="term" value="P:retrograde vesicle-mediated transport, Golgi to endoplasmic reticulum"/>
    <property type="evidence" value="ECO:0007669"/>
    <property type="project" value="TreeGrafter"/>
</dbReference>
<dbReference type="InterPro" id="IPR000727">
    <property type="entry name" value="T_SNARE_dom"/>
</dbReference>
<keyword evidence="6 10" id="KW-1133">Transmembrane helix</keyword>
<evidence type="ECO:0000256" key="10">
    <source>
        <dbReference type="SAM" id="Phobius"/>
    </source>
</evidence>
<dbReference type="GO" id="GO:0015031">
    <property type="term" value="P:protein transport"/>
    <property type="evidence" value="ECO:0007669"/>
    <property type="project" value="UniProtKB-KW"/>
</dbReference>
<dbReference type="GO" id="GO:0005783">
    <property type="term" value="C:endoplasmic reticulum"/>
    <property type="evidence" value="ECO:0007669"/>
    <property type="project" value="TreeGrafter"/>
</dbReference>
<evidence type="ECO:0000256" key="9">
    <source>
        <dbReference type="SAM" id="MobiDB-lite"/>
    </source>
</evidence>
<comment type="similarity">
    <text evidence="2">Belongs to the syntaxin family.</text>
</comment>
<evidence type="ECO:0000256" key="3">
    <source>
        <dbReference type="ARBA" id="ARBA00022448"/>
    </source>
</evidence>
<evidence type="ECO:0000256" key="5">
    <source>
        <dbReference type="ARBA" id="ARBA00022927"/>
    </source>
</evidence>
<comment type="subcellular location">
    <subcellularLocation>
        <location evidence="1">Membrane</location>
        <topology evidence="1">Single-pass type IV membrane protein</topology>
    </subcellularLocation>
</comment>
<reference evidence="12 13" key="1">
    <citation type="journal article" date="2017" name="Mol. Ecol.">
        <title>Comparative and population genomic landscape of Phellinus noxius: A hypervariable fungus causing root rot in trees.</title>
        <authorList>
            <person name="Chung C.L."/>
            <person name="Lee T.J."/>
            <person name="Akiba M."/>
            <person name="Lee H.H."/>
            <person name="Kuo T.H."/>
            <person name="Liu D."/>
            <person name="Ke H.M."/>
            <person name="Yokoi T."/>
            <person name="Roa M.B."/>
            <person name="Lu M.J."/>
            <person name="Chang Y.Y."/>
            <person name="Ann P.J."/>
            <person name="Tsai J.N."/>
            <person name="Chen C.Y."/>
            <person name="Tzean S.S."/>
            <person name="Ota Y."/>
            <person name="Hattori T."/>
            <person name="Sahashi N."/>
            <person name="Liou R.F."/>
            <person name="Kikuchi T."/>
            <person name="Tsai I.J."/>
        </authorList>
    </citation>
    <scope>NUCLEOTIDE SEQUENCE [LARGE SCALE GENOMIC DNA]</scope>
    <source>
        <strain evidence="12 13">FFPRI411160</strain>
    </source>
</reference>
<keyword evidence="3" id="KW-0813">Transport</keyword>
<dbReference type="Gene3D" id="1.20.5.110">
    <property type="match status" value="1"/>
</dbReference>
<dbReference type="PANTHER" id="PTHR15959">
    <property type="entry name" value="SYNTAXIN-18"/>
    <property type="match status" value="1"/>
</dbReference>
<evidence type="ECO:0000313" key="12">
    <source>
        <dbReference type="EMBL" id="PAV20980.1"/>
    </source>
</evidence>
<keyword evidence="8 10" id="KW-0472">Membrane</keyword>
<feature type="compositionally biased region" description="Basic and acidic residues" evidence="9">
    <location>
        <begin position="191"/>
        <end position="205"/>
    </location>
</feature>
<keyword evidence="7" id="KW-0175">Coiled coil</keyword>
<dbReference type="InterPro" id="IPR019529">
    <property type="entry name" value="Syntaxin-18_N"/>
</dbReference>
<dbReference type="STRING" id="2282107.A0A286UN37"/>
<sequence length="393" mass="44404">MGVNDLTPQFRELVARYTLPDTKRRRVTRHKDEASEAQTLINREYVSEAYNILSHIKSLSRMLSSIRGAYLDLGSNSNSYIRQPNRDLDLDSPERSWSSIRHLTNEERDQIDLQAKMILTKCADRLRQMEELEKKRTEIISADNNLLTRFLPSRLRQDTSSIAEANRTVHHSSIIYYVNRRLAEVGQTQKEMQEERVKRQMERTRTLGSSVAKEAVTMGLGDLIPIPEPISFANAKGTRSWIGDAASSLVSSIGLPSPSTGSGPGIPQISMTPGEDTDDDDYDDMELSTSQIQQFESENANILRSVQDTLASVQQAEARLMDISALQMELVAQLTKQSEITDQLYEDAVNTTASVERGNIQLREAKRRATDGRLYILVFLISSSLALLFLHYY</sequence>
<evidence type="ECO:0000256" key="4">
    <source>
        <dbReference type="ARBA" id="ARBA00022692"/>
    </source>
</evidence>
<feature type="compositionally biased region" description="Low complexity" evidence="9">
    <location>
        <begin position="253"/>
        <end position="270"/>
    </location>
</feature>
<keyword evidence="4 10" id="KW-0812">Transmembrane</keyword>
<protein>
    <submittedName>
        <fullName evidence="12">Snare syntaxin 18 UFE1</fullName>
    </submittedName>
</protein>
<evidence type="ECO:0000256" key="8">
    <source>
        <dbReference type="ARBA" id="ARBA00023136"/>
    </source>
</evidence>
<keyword evidence="5" id="KW-0653">Protein transport</keyword>
<evidence type="ECO:0000259" key="11">
    <source>
        <dbReference type="PROSITE" id="PS50192"/>
    </source>
</evidence>
<dbReference type="GO" id="GO:0031201">
    <property type="term" value="C:SNARE complex"/>
    <property type="evidence" value="ECO:0007669"/>
    <property type="project" value="TreeGrafter"/>
</dbReference>
<dbReference type="AlphaFoldDB" id="A0A286UN37"/>
<feature type="transmembrane region" description="Helical" evidence="10">
    <location>
        <begin position="374"/>
        <end position="392"/>
    </location>
</feature>
<dbReference type="FunCoup" id="A0A286UN37">
    <property type="interactions" value="194"/>
</dbReference>